<reference evidence="5 6" key="1">
    <citation type="submission" date="2015-07" db="EMBL/GenBank/DDBJ databases">
        <title>The genome of Dufourea novaeangliae.</title>
        <authorList>
            <person name="Pan H."/>
            <person name="Kapheim K."/>
        </authorList>
    </citation>
    <scope>NUCLEOTIDE SEQUENCE [LARGE SCALE GENOMIC DNA]</scope>
    <source>
        <strain evidence="5">0120121106</strain>
        <tissue evidence="5">Whole body</tissue>
    </source>
</reference>
<feature type="region of interest" description="Disordered" evidence="4">
    <location>
        <begin position="52"/>
        <end position="111"/>
    </location>
</feature>
<feature type="region of interest" description="Disordered" evidence="4">
    <location>
        <begin position="423"/>
        <end position="476"/>
    </location>
</feature>
<proteinExistence type="predicted"/>
<gene>
    <name evidence="5" type="ORF">WN55_04446</name>
</gene>
<feature type="compositionally biased region" description="Polar residues" evidence="4">
    <location>
        <begin position="442"/>
        <end position="459"/>
    </location>
</feature>
<dbReference type="GO" id="GO:0071356">
    <property type="term" value="P:cellular response to tumor necrosis factor"/>
    <property type="evidence" value="ECO:0007669"/>
    <property type="project" value="TreeGrafter"/>
</dbReference>
<evidence type="ECO:0000256" key="3">
    <source>
        <dbReference type="PROSITE-ProRule" id="PRU00023"/>
    </source>
</evidence>
<dbReference type="SMART" id="SM00248">
    <property type="entry name" value="ANK"/>
    <property type="match status" value="5"/>
</dbReference>
<dbReference type="PROSITE" id="PS50088">
    <property type="entry name" value="ANK_REPEAT"/>
    <property type="match status" value="1"/>
</dbReference>
<dbReference type="PANTHER" id="PTHR46680:SF2">
    <property type="entry name" value="NF-KAPPA-B INHIBITOR ZETA"/>
    <property type="match status" value="1"/>
</dbReference>
<feature type="compositionally biased region" description="Low complexity" evidence="4">
    <location>
        <begin position="256"/>
        <end position="265"/>
    </location>
</feature>
<dbReference type="OrthoDB" id="7590297at2759"/>
<dbReference type="Proteomes" id="UP000076502">
    <property type="component" value="Unassembled WGS sequence"/>
</dbReference>
<feature type="region of interest" description="Disordered" evidence="4">
    <location>
        <begin position="232"/>
        <end position="319"/>
    </location>
</feature>
<sequence length="1230" mass="137061">MANTSTLSLPRIEKSISTYAPKNTATVRGLSNDFDDIIERIENLRFARIDREESSEKQALTSLSDDTEDKEDGRDDNGRGPNGIGSDAAEHHDDRLIERGPIKSQFLSDSRDRPYWTTNGPIYSSKTNETFVLDCEETAEQILRDEECREKLNACLDRLQDTVRTVSNRWNLGENRNSLEIHAVDADTDTSATNNDPSEDALLEILSRNAFQPAQYLLCGNNLVTTQGIPTTHHDSVIDTTPDGSTSSFKNRDFGSTRSSGSSSRMRLPRTNSPISSPGLVTATAYRPQQLSSSTSNSSCSPSSLSSSSSNQSYGDAQSPIGSQSIFVSRIEERLGEDLGNFSFWINNPETVESTDASDVVDTIDNNELQLVEEVLRDLGEEKSKVEEARHRRSFKSEKLTTSICSPHVNTVKPIVYQDSEISSTTRHDMCKPEPRIPPTQRPNSSATARNQKYQNPDTSVVNSSKKNGSSGVSIERHQSTPDLSFLLHPFVSSSSTLDPIVSGVDGVAQFPFLEAHPNERYDEFRPAKVTDTRDDIRIPKMVACFESANCRVQRHSERNIMPWPSLNLPSVRASERLTEDLNPKEVERAMSSLLKLSLEELAKQDDDGDTMLMCLVANPDELAKKRAYLAPLVERLSTVRGALSAINNRGEDALYLAALNCPQYSYVTGYLAATMIQKGIDVSQRLYHTRGDTLIHLVAAQGDSHVDNIAELLALKTIQGNRVFDLSKRNYDGKTALHVAIELHDPSVKKIVSVATVRLLLECGADPRVKETKCGYNALHMAISLSCDPALVKVLLDAYAVDLVNTTNYNHDTALHVAAAVSDNVPLERQKEVFWLLIQAGGHTNLSNRRGKTPLALEFLLPEGYNYENVTSLHIASCSFANLHFSSLTEANRITEIVVQNISERLIFELFLTSKRIKRLKLSNIRRIPSITRDTFLSLDSIGSMKIEDTRIDRFEELFTNITITDFSMINVTIEQVDGLNFSGKGGTLKIENTDFQNITGSLNFAYFSKIEIVRSKFQLQKPSHLLIEGDLVYLDNCVFSNASANVVAAGSITINDTCADGKSSMRLSSSKIESVNNRLPTEIVYTRNKLLKEPFFIQNNTVCIADGQRTIDSVSLERSESVTMLRGINGKPRSSRYAGDCEPRPIAARNIDSRARSTLNAGQNLEKARKCREKETVRLVRLVTRTYVRRAIRKSRDKERKKELEEGRKAREESSWPSDGEDGIFERH</sequence>
<dbReference type="GO" id="GO:0051059">
    <property type="term" value="F:NF-kappaB binding"/>
    <property type="evidence" value="ECO:0007669"/>
    <property type="project" value="TreeGrafter"/>
</dbReference>
<keyword evidence="2 3" id="KW-0040">ANK repeat</keyword>
<feature type="compositionally biased region" description="Polar residues" evidence="4">
    <location>
        <begin position="238"/>
        <end position="249"/>
    </location>
</feature>
<dbReference type="Pfam" id="PF12796">
    <property type="entry name" value="Ank_2"/>
    <property type="match status" value="1"/>
</dbReference>
<dbReference type="EMBL" id="KQ434977">
    <property type="protein sequence ID" value="KZC12927.1"/>
    <property type="molecule type" value="Genomic_DNA"/>
</dbReference>
<protein>
    <submittedName>
        <fullName evidence="5">NF-kappa-B inhibitor zeta</fullName>
    </submittedName>
</protein>
<evidence type="ECO:0000256" key="2">
    <source>
        <dbReference type="ARBA" id="ARBA00023043"/>
    </source>
</evidence>
<organism evidence="5 6">
    <name type="scientific">Dufourea novaeangliae</name>
    <name type="common">Sweat bee</name>
    <dbReference type="NCBI Taxonomy" id="178035"/>
    <lineage>
        <taxon>Eukaryota</taxon>
        <taxon>Metazoa</taxon>
        <taxon>Ecdysozoa</taxon>
        <taxon>Arthropoda</taxon>
        <taxon>Hexapoda</taxon>
        <taxon>Insecta</taxon>
        <taxon>Pterygota</taxon>
        <taxon>Neoptera</taxon>
        <taxon>Endopterygota</taxon>
        <taxon>Hymenoptera</taxon>
        <taxon>Apocrita</taxon>
        <taxon>Aculeata</taxon>
        <taxon>Apoidea</taxon>
        <taxon>Anthophila</taxon>
        <taxon>Halictidae</taxon>
        <taxon>Rophitinae</taxon>
        <taxon>Dufourea</taxon>
    </lineage>
</organism>
<feature type="repeat" description="ANK" evidence="3">
    <location>
        <begin position="733"/>
        <end position="773"/>
    </location>
</feature>
<evidence type="ECO:0000256" key="1">
    <source>
        <dbReference type="ARBA" id="ARBA00022737"/>
    </source>
</evidence>
<dbReference type="Gene3D" id="1.25.40.20">
    <property type="entry name" value="Ankyrin repeat-containing domain"/>
    <property type="match status" value="1"/>
</dbReference>
<accession>A0A154PMG6</accession>
<dbReference type="InterPro" id="IPR036770">
    <property type="entry name" value="Ankyrin_rpt-contain_sf"/>
</dbReference>
<dbReference type="STRING" id="178035.A0A154PMG6"/>
<feature type="compositionally biased region" description="Low complexity" evidence="4">
    <location>
        <begin position="460"/>
        <end position="474"/>
    </location>
</feature>
<evidence type="ECO:0000313" key="6">
    <source>
        <dbReference type="Proteomes" id="UP000076502"/>
    </source>
</evidence>
<dbReference type="InterPro" id="IPR051070">
    <property type="entry name" value="NF-kappa-B_inhibitor"/>
</dbReference>
<evidence type="ECO:0000256" key="4">
    <source>
        <dbReference type="SAM" id="MobiDB-lite"/>
    </source>
</evidence>
<dbReference type="SUPFAM" id="SSF48403">
    <property type="entry name" value="Ankyrin repeat"/>
    <property type="match status" value="1"/>
</dbReference>
<keyword evidence="6" id="KW-1185">Reference proteome</keyword>
<feature type="compositionally biased region" description="Basic and acidic residues" evidence="4">
    <location>
        <begin position="426"/>
        <end position="435"/>
    </location>
</feature>
<feature type="compositionally biased region" description="Basic and acidic residues" evidence="4">
    <location>
        <begin position="1196"/>
        <end position="1216"/>
    </location>
</feature>
<feature type="compositionally biased region" description="Basic and acidic residues" evidence="4">
    <location>
        <begin position="88"/>
        <end position="101"/>
    </location>
</feature>
<evidence type="ECO:0000313" key="5">
    <source>
        <dbReference type="EMBL" id="KZC12927.1"/>
    </source>
</evidence>
<feature type="compositionally biased region" description="Low complexity" evidence="4">
    <location>
        <begin position="288"/>
        <end position="313"/>
    </location>
</feature>
<feature type="region of interest" description="Disordered" evidence="4">
    <location>
        <begin position="1196"/>
        <end position="1230"/>
    </location>
</feature>
<dbReference type="PANTHER" id="PTHR46680">
    <property type="entry name" value="NF-KAPPA-B INHIBITOR ALPHA"/>
    <property type="match status" value="1"/>
</dbReference>
<dbReference type="InterPro" id="IPR002110">
    <property type="entry name" value="Ankyrin_rpt"/>
</dbReference>
<keyword evidence="1" id="KW-0677">Repeat</keyword>
<feature type="compositionally biased region" description="Acidic residues" evidence="4">
    <location>
        <begin position="1221"/>
        <end position="1230"/>
    </location>
</feature>
<dbReference type="GO" id="GO:0005829">
    <property type="term" value="C:cytosol"/>
    <property type="evidence" value="ECO:0007669"/>
    <property type="project" value="TreeGrafter"/>
</dbReference>
<name>A0A154PMG6_DUFNO</name>
<dbReference type="AlphaFoldDB" id="A0A154PMG6"/>